<dbReference type="Proteomes" id="UP001460270">
    <property type="component" value="Unassembled WGS sequence"/>
</dbReference>
<dbReference type="EMBL" id="JBBPFD010000006">
    <property type="protein sequence ID" value="KAK7922101.1"/>
    <property type="molecule type" value="Genomic_DNA"/>
</dbReference>
<reference evidence="3" key="1">
    <citation type="submission" date="2024-04" db="EMBL/GenBank/DDBJ databases">
        <title>Salinicola lusitanus LLJ914,a marine bacterium isolated from the Okinawa Trough.</title>
        <authorList>
            <person name="Li J."/>
        </authorList>
    </citation>
    <scope>NUCLEOTIDE SEQUENCE [LARGE SCALE GENOMIC DNA]</scope>
</reference>
<comment type="caution">
    <text evidence="2">The sequence shown here is derived from an EMBL/GenBank/DDBJ whole genome shotgun (WGS) entry which is preliminary data.</text>
</comment>
<feature type="compositionally biased region" description="Low complexity" evidence="1">
    <location>
        <begin position="99"/>
        <end position="108"/>
    </location>
</feature>
<dbReference type="AlphaFoldDB" id="A0AAW0PBJ8"/>
<evidence type="ECO:0000313" key="3">
    <source>
        <dbReference type="Proteomes" id="UP001460270"/>
    </source>
</evidence>
<organism evidence="2 3">
    <name type="scientific">Mugilogobius chulae</name>
    <name type="common">yellowstripe goby</name>
    <dbReference type="NCBI Taxonomy" id="88201"/>
    <lineage>
        <taxon>Eukaryota</taxon>
        <taxon>Metazoa</taxon>
        <taxon>Chordata</taxon>
        <taxon>Craniata</taxon>
        <taxon>Vertebrata</taxon>
        <taxon>Euteleostomi</taxon>
        <taxon>Actinopterygii</taxon>
        <taxon>Neopterygii</taxon>
        <taxon>Teleostei</taxon>
        <taxon>Neoteleostei</taxon>
        <taxon>Acanthomorphata</taxon>
        <taxon>Gobiaria</taxon>
        <taxon>Gobiiformes</taxon>
        <taxon>Gobioidei</taxon>
        <taxon>Gobiidae</taxon>
        <taxon>Gobionellinae</taxon>
        <taxon>Mugilogobius</taxon>
    </lineage>
</organism>
<name>A0AAW0PBJ8_9GOBI</name>
<gene>
    <name evidence="2" type="ORF">WMY93_009003</name>
</gene>
<feature type="region of interest" description="Disordered" evidence="1">
    <location>
        <begin position="91"/>
        <end position="120"/>
    </location>
</feature>
<proteinExistence type="predicted"/>
<accession>A0AAW0PBJ8</accession>
<protein>
    <recommendedName>
        <fullName evidence="4">Leptin receptor</fullName>
    </recommendedName>
</protein>
<sequence length="260" mass="28450">MDSWTLQGDSYSFLRSAPRTFSLCHRDGTPNHVEIFDIINTPTQRSAISETTCLCDIFGDDCESASLSSSPASAAFSPQCTEVEGRAEVSPIVDDNNDSSGSYHTAHSSSDEEEGLEDPIEKQNSAELHNLVEKQKSSDCPVKTIPAHSTISPVPQEQATSSNLQTVCDEILPSLKNNTPQTQSQLEVVHLYLPQERVSLKREAGALLLPLRADKAVCQVTSPPLSQETVSVPLQLLPSNLIFRKYLQNQRTSVKTLVLI</sequence>
<evidence type="ECO:0000313" key="2">
    <source>
        <dbReference type="EMBL" id="KAK7922101.1"/>
    </source>
</evidence>
<keyword evidence="3" id="KW-1185">Reference proteome</keyword>
<evidence type="ECO:0008006" key="4">
    <source>
        <dbReference type="Google" id="ProtNLM"/>
    </source>
</evidence>
<evidence type="ECO:0000256" key="1">
    <source>
        <dbReference type="SAM" id="MobiDB-lite"/>
    </source>
</evidence>